<proteinExistence type="predicted"/>
<evidence type="ECO:0000313" key="1">
    <source>
        <dbReference type="EMBL" id="GGO86808.1"/>
    </source>
</evidence>
<dbReference type="Gene3D" id="3.40.50.1820">
    <property type="entry name" value="alpha/beta hydrolase"/>
    <property type="match status" value="1"/>
</dbReference>
<comment type="caution">
    <text evidence="1">The sequence shown here is derived from an EMBL/GenBank/DDBJ whole genome shotgun (WGS) entry which is preliminary data.</text>
</comment>
<evidence type="ECO:0000313" key="2">
    <source>
        <dbReference type="Proteomes" id="UP000655410"/>
    </source>
</evidence>
<dbReference type="InterPro" id="IPR029058">
    <property type="entry name" value="AB_hydrolase_fold"/>
</dbReference>
<evidence type="ECO:0008006" key="3">
    <source>
        <dbReference type="Google" id="ProtNLM"/>
    </source>
</evidence>
<keyword evidence="2" id="KW-1185">Reference proteome</keyword>
<dbReference type="PANTHER" id="PTHR48098">
    <property type="entry name" value="ENTEROCHELIN ESTERASE-RELATED"/>
    <property type="match status" value="1"/>
</dbReference>
<organism evidence="1 2">
    <name type="scientific">Nocardioides phosphati</name>
    <dbReference type="NCBI Taxonomy" id="1867775"/>
    <lineage>
        <taxon>Bacteria</taxon>
        <taxon>Bacillati</taxon>
        <taxon>Actinomycetota</taxon>
        <taxon>Actinomycetes</taxon>
        <taxon>Propionibacteriales</taxon>
        <taxon>Nocardioidaceae</taxon>
        <taxon>Nocardioides</taxon>
    </lineage>
</organism>
<name>A0ABQ2N9B5_9ACTN</name>
<reference evidence="2" key="1">
    <citation type="journal article" date="2019" name="Int. J. Syst. Evol. Microbiol.">
        <title>The Global Catalogue of Microorganisms (GCM) 10K type strain sequencing project: providing services to taxonomists for standard genome sequencing and annotation.</title>
        <authorList>
            <consortium name="The Broad Institute Genomics Platform"/>
            <consortium name="The Broad Institute Genome Sequencing Center for Infectious Disease"/>
            <person name="Wu L."/>
            <person name="Ma J."/>
        </authorList>
    </citation>
    <scope>NUCLEOTIDE SEQUENCE [LARGE SCALE GENOMIC DNA]</scope>
    <source>
        <strain evidence="2">CGMCC 4.7371</strain>
    </source>
</reference>
<dbReference type="SUPFAM" id="SSF53474">
    <property type="entry name" value="alpha/beta-Hydrolases"/>
    <property type="match status" value="1"/>
</dbReference>
<dbReference type="InterPro" id="IPR050583">
    <property type="entry name" value="Mycobacterial_A85_antigen"/>
</dbReference>
<dbReference type="InterPro" id="IPR000801">
    <property type="entry name" value="Esterase-like"/>
</dbReference>
<dbReference type="EMBL" id="BMNI01000002">
    <property type="protein sequence ID" value="GGO86808.1"/>
    <property type="molecule type" value="Genomic_DNA"/>
</dbReference>
<protein>
    <recommendedName>
        <fullName evidence="3">Esterase</fullName>
    </recommendedName>
</protein>
<dbReference type="Proteomes" id="UP000655410">
    <property type="component" value="Unassembled WGS sequence"/>
</dbReference>
<dbReference type="PANTHER" id="PTHR48098:SF1">
    <property type="entry name" value="DIACYLGLYCEROL ACYLTRANSFERASE_MYCOLYLTRANSFERASE AG85A"/>
    <property type="match status" value="1"/>
</dbReference>
<dbReference type="Pfam" id="PF00756">
    <property type="entry name" value="Esterase"/>
    <property type="match status" value="1"/>
</dbReference>
<gene>
    <name evidence="1" type="ORF">GCM10011584_09920</name>
</gene>
<accession>A0ABQ2N9B5</accession>
<sequence length="233" mass="25262">MPGADSDGGDLSRGVLRGAEWWISRPDGASGRLPVVVALHGAYAGAEQWRRKLDLDDAHRASGARFALAAIDGGVHDYWHPRAVGRDPRSLVLDRFLPLLAREGLDVARPAFLGWSMGGYGALMLATEIDHAGPVVATSPALWSRFEDSAPGAYDGPTDFARWGILGNHARIDRLARDRVRVDCGASDPFVPGVTELRRELPSAKVRFSPGAHNAGYWKRVLPAQLAWLDARV</sequence>